<keyword evidence="4 13" id="KW-0808">Transferase</keyword>
<dbReference type="GO" id="GO:0030955">
    <property type="term" value="F:potassium ion binding"/>
    <property type="evidence" value="ECO:0007669"/>
    <property type="project" value="UniProtKB-UniRule"/>
</dbReference>
<dbReference type="Gene3D" id="2.40.33.10">
    <property type="entry name" value="PK beta-barrel domain-like"/>
    <property type="match status" value="1"/>
</dbReference>
<evidence type="ECO:0000256" key="4">
    <source>
        <dbReference type="ARBA" id="ARBA00022679"/>
    </source>
</evidence>
<dbReference type="Pfam" id="PF00224">
    <property type="entry name" value="PK"/>
    <property type="match status" value="1"/>
</dbReference>
<evidence type="ECO:0000256" key="13">
    <source>
        <dbReference type="RuleBase" id="RU000504"/>
    </source>
</evidence>
<feature type="domain" description="Pyruvate kinase C-terminal" evidence="15">
    <location>
        <begin position="371"/>
        <end position="470"/>
    </location>
</feature>
<keyword evidence="6" id="KW-0547">Nucleotide-binding</keyword>
<dbReference type="FunFam" id="2.40.33.10:FF:000001">
    <property type="entry name" value="Pyruvate kinase"/>
    <property type="match status" value="1"/>
</dbReference>
<keyword evidence="9 13" id="KW-0460">Magnesium</keyword>
<evidence type="ECO:0000256" key="9">
    <source>
        <dbReference type="ARBA" id="ARBA00022842"/>
    </source>
</evidence>
<keyword evidence="10 13" id="KW-0324">Glycolysis</keyword>
<keyword evidence="5" id="KW-0479">Metal-binding</keyword>
<comment type="pathway">
    <text evidence="1 13">Carbohydrate degradation; glycolysis; pyruvate from D-glyceraldehyde 3-phosphate: step 5/5.</text>
</comment>
<evidence type="ECO:0000256" key="10">
    <source>
        <dbReference type="ARBA" id="ARBA00023152"/>
    </source>
</evidence>
<dbReference type="InterPro" id="IPR015813">
    <property type="entry name" value="Pyrv/PenolPyrv_kinase-like_dom"/>
</dbReference>
<dbReference type="SUPFAM" id="SSF52935">
    <property type="entry name" value="PK C-terminal domain-like"/>
    <property type="match status" value="1"/>
</dbReference>
<dbReference type="SUPFAM" id="SSF51621">
    <property type="entry name" value="Phosphoenolpyruvate/pyruvate domain"/>
    <property type="match status" value="1"/>
</dbReference>
<evidence type="ECO:0000256" key="6">
    <source>
        <dbReference type="ARBA" id="ARBA00022741"/>
    </source>
</evidence>
<dbReference type="Proteomes" id="UP000297890">
    <property type="component" value="Unassembled WGS sequence"/>
</dbReference>
<evidence type="ECO:0000256" key="11">
    <source>
        <dbReference type="ARBA" id="ARBA00023317"/>
    </source>
</evidence>
<keyword evidence="11 16" id="KW-0670">Pyruvate</keyword>
<dbReference type="AlphaFoldDB" id="A0A4Z0FE31"/>
<dbReference type="EC" id="2.7.1.40" evidence="3 12"/>
<proteinExistence type="inferred from homology"/>
<dbReference type="PANTHER" id="PTHR11817">
    <property type="entry name" value="PYRUVATE KINASE"/>
    <property type="match status" value="1"/>
</dbReference>
<evidence type="ECO:0000256" key="7">
    <source>
        <dbReference type="ARBA" id="ARBA00022777"/>
    </source>
</evidence>
<feature type="domain" description="Pyruvate kinase barrel" evidence="14">
    <location>
        <begin position="10"/>
        <end position="328"/>
    </location>
</feature>
<dbReference type="SUPFAM" id="SSF50800">
    <property type="entry name" value="PK beta-barrel domain-like"/>
    <property type="match status" value="1"/>
</dbReference>
<dbReference type="InterPro" id="IPR015806">
    <property type="entry name" value="Pyrv_Knase_insert_dom_sf"/>
</dbReference>
<gene>
    <name evidence="16" type="primary">pyk</name>
    <name evidence="16" type="ORF">E4680_00390</name>
</gene>
<evidence type="ECO:0000256" key="5">
    <source>
        <dbReference type="ARBA" id="ARBA00022723"/>
    </source>
</evidence>
<dbReference type="PRINTS" id="PR01050">
    <property type="entry name" value="PYRUVTKNASE"/>
</dbReference>
<organism evidence="16 17">
    <name type="scientific">Candidatus Macondimonas diazotrophica</name>
    <dbReference type="NCBI Taxonomy" id="2305248"/>
    <lineage>
        <taxon>Bacteria</taxon>
        <taxon>Pseudomonadati</taxon>
        <taxon>Pseudomonadota</taxon>
        <taxon>Gammaproteobacteria</taxon>
        <taxon>Chromatiales</taxon>
        <taxon>Ectothiorhodospiraceae</taxon>
        <taxon>Candidatus Macondimonas</taxon>
    </lineage>
</organism>
<dbReference type="UniPathway" id="UPA00109">
    <property type="reaction ID" value="UER00188"/>
</dbReference>
<sequence length="491" mass="53768">MRHLPIPKAHTKLVCTIGPASRRPDILQRMLRSGMSIARLNLAHGDAESHRSTIHRLRDASRLTGYRLAIMADLPGPKMRVGHLDPSPIALRRDQEVRLIEGSSSDTSGIPYDFSGLADAIKPGEVIYLNDGFIQLKVRSIQGREITCRVQVGGNLLSHNGMNVPGIDLGRSAFTSRDAQLLEMALEAGVDAISVSFVQRGDDVREVRARARQLGFDPFLIAKIERAIAVQEIDDILTTCDGIMVARGDLGVETPIESIALTQKTLIRRAKQFGRPVITATQMLESMVENRRPTRAEATDVANAILDGTDCVMLSEESAIGQYPVEAVRMLTRIALATEKSRPALDSAWFEPDKKRAQKVEELMAPDLADLVHKIRPPVVIAPTDSGATARRLARFKFPCPVIAFSSAAKTCQDLCFSYGVVPVQVDSTDVVWREVARAWCTEQGIRRGTVVMTHGPSRAHPDASNFVEIFNLDEKRGETAASVADRSGSP</sequence>
<evidence type="ECO:0000259" key="14">
    <source>
        <dbReference type="Pfam" id="PF00224"/>
    </source>
</evidence>
<evidence type="ECO:0000259" key="15">
    <source>
        <dbReference type="Pfam" id="PF02887"/>
    </source>
</evidence>
<protein>
    <recommendedName>
        <fullName evidence="3 12">Pyruvate kinase</fullName>
        <ecNumber evidence="3 12">2.7.1.40</ecNumber>
    </recommendedName>
</protein>
<evidence type="ECO:0000313" key="16">
    <source>
        <dbReference type="EMBL" id="TFZ84245.1"/>
    </source>
</evidence>
<evidence type="ECO:0000256" key="3">
    <source>
        <dbReference type="ARBA" id="ARBA00012142"/>
    </source>
</evidence>
<dbReference type="GO" id="GO:0004743">
    <property type="term" value="F:pyruvate kinase activity"/>
    <property type="evidence" value="ECO:0007669"/>
    <property type="project" value="UniProtKB-UniRule"/>
</dbReference>
<keyword evidence="8" id="KW-0067">ATP-binding</keyword>
<dbReference type="NCBIfam" id="TIGR01064">
    <property type="entry name" value="pyruv_kin"/>
    <property type="match status" value="1"/>
</dbReference>
<name>A0A4Z0FE31_9GAMM</name>
<keyword evidence="17" id="KW-1185">Reference proteome</keyword>
<dbReference type="Gene3D" id="3.40.1380.20">
    <property type="entry name" value="Pyruvate kinase, C-terminal domain"/>
    <property type="match status" value="1"/>
</dbReference>
<dbReference type="InterPro" id="IPR001697">
    <property type="entry name" value="Pyr_Knase"/>
</dbReference>
<dbReference type="GO" id="GO:0016301">
    <property type="term" value="F:kinase activity"/>
    <property type="evidence" value="ECO:0007669"/>
    <property type="project" value="UniProtKB-KW"/>
</dbReference>
<evidence type="ECO:0000256" key="12">
    <source>
        <dbReference type="NCBIfam" id="TIGR01064"/>
    </source>
</evidence>
<dbReference type="InterPro" id="IPR036918">
    <property type="entry name" value="Pyrv_Knase_C_sf"/>
</dbReference>
<evidence type="ECO:0000256" key="1">
    <source>
        <dbReference type="ARBA" id="ARBA00004997"/>
    </source>
</evidence>
<dbReference type="InterPro" id="IPR015795">
    <property type="entry name" value="Pyrv_Knase_C"/>
</dbReference>
<keyword evidence="7 13" id="KW-0418">Kinase</keyword>
<dbReference type="GO" id="GO:0000287">
    <property type="term" value="F:magnesium ion binding"/>
    <property type="evidence" value="ECO:0007669"/>
    <property type="project" value="UniProtKB-UniRule"/>
</dbReference>
<evidence type="ECO:0000256" key="2">
    <source>
        <dbReference type="ARBA" id="ARBA00008663"/>
    </source>
</evidence>
<dbReference type="OrthoDB" id="9812123at2"/>
<dbReference type="Gene3D" id="3.20.20.60">
    <property type="entry name" value="Phosphoenolpyruvate-binding domains"/>
    <property type="match status" value="1"/>
</dbReference>
<comment type="catalytic activity">
    <reaction evidence="13">
        <text>pyruvate + ATP = phosphoenolpyruvate + ADP + H(+)</text>
        <dbReference type="Rhea" id="RHEA:18157"/>
        <dbReference type="ChEBI" id="CHEBI:15361"/>
        <dbReference type="ChEBI" id="CHEBI:15378"/>
        <dbReference type="ChEBI" id="CHEBI:30616"/>
        <dbReference type="ChEBI" id="CHEBI:58702"/>
        <dbReference type="ChEBI" id="CHEBI:456216"/>
        <dbReference type="EC" id="2.7.1.40"/>
    </reaction>
</comment>
<comment type="similarity">
    <text evidence="2 13">Belongs to the pyruvate kinase family.</text>
</comment>
<dbReference type="InterPro" id="IPR011037">
    <property type="entry name" value="Pyrv_Knase-like_insert_dom_sf"/>
</dbReference>
<dbReference type="Pfam" id="PF02887">
    <property type="entry name" value="PK_C"/>
    <property type="match status" value="1"/>
</dbReference>
<dbReference type="InterPro" id="IPR015793">
    <property type="entry name" value="Pyrv_Knase_brl"/>
</dbReference>
<evidence type="ECO:0000256" key="8">
    <source>
        <dbReference type="ARBA" id="ARBA00022840"/>
    </source>
</evidence>
<dbReference type="InterPro" id="IPR040442">
    <property type="entry name" value="Pyrv_kinase-like_dom_sf"/>
</dbReference>
<dbReference type="GO" id="GO:0005524">
    <property type="term" value="F:ATP binding"/>
    <property type="evidence" value="ECO:0007669"/>
    <property type="project" value="UniProtKB-KW"/>
</dbReference>
<accession>A0A4Z0FE31</accession>
<comment type="caution">
    <text evidence="16">The sequence shown here is derived from an EMBL/GenBank/DDBJ whole genome shotgun (WGS) entry which is preliminary data.</text>
</comment>
<dbReference type="NCBIfam" id="NF004491">
    <property type="entry name" value="PRK05826.1"/>
    <property type="match status" value="1"/>
</dbReference>
<evidence type="ECO:0000313" key="17">
    <source>
        <dbReference type="Proteomes" id="UP000297890"/>
    </source>
</evidence>
<reference evidence="16 17" key="1">
    <citation type="journal article" date="2019" name="ISME J.">
        <title>Candidatus Macondimonas diazotrophica, a novel gammaproteobacterial genus dominating crude-oil-contaminated coastal sediments.</title>
        <authorList>
            <person name="Karthikeyan S."/>
            <person name="Konstantinidis K."/>
        </authorList>
    </citation>
    <scope>NUCLEOTIDE SEQUENCE [LARGE SCALE GENOMIC DNA]</scope>
    <source>
        <strain evidence="16 17">KTK01</strain>
    </source>
</reference>
<dbReference type="EMBL" id="SRIO01000001">
    <property type="protein sequence ID" value="TFZ84245.1"/>
    <property type="molecule type" value="Genomic_DNA"/>
</dbReference>